<keyword evidence="1" id="KW-1133">Transmembrane helix</keyword>
<evidence type="ECO:0000313" key="3">
    <source>
        <dbReference type="Proteomes" id="UP000076128"/>
    </source>
</evidence>
<dbReference type="KEGG" id="daa:AKL17_1096"/>
<evidence type="ECO:0000256" key="1">
    <source>
        <dbReference type="SAM" id="Phobius"/>
    </source>
</evidence>
<dbReference type="Proteomes" id="UP000076128">
    <property type="component" value="Chromosome"/>
</dbReference>
<dbReference type="OrthoDB" id="7876922at2"/>
<name>A0A161GJE5_9RHOB</name>
<dbReference type="EMBL" id="CP012661">
    <property type="protein sequence ID" value="AMY68353.1"/>
    <property type="molecule type" value="Genomic_DNA"/>
</dbReference>
<keyword evidence="3" id="KW-1185">Reference proteome</keyword>
<dbReference type="AlphaFoldDB" id="A0A161GJE5"/>
<organism evidence="2 3">
    <name type="scientific">Frigidibacter mobilis</name>
    <dbReference type="NCBI Taxonomy" id="1335048"/>
    <lineage>
        <taxon>Bacteria</taxon>
        <taxon>Pseudomonadati</taxon>
        <taxon>Pseudomonadota</taxon>
        <taxon>Alphaproteobacteria</taxon>
        <taxon>Rhodobacterales</taxon>
        <taxon>Paracoccaceae</taxon>
        <taxon>Frigidibacter</taxon>
    </lineage>
</organism>
<protein>
    <submittedName>
        <fullName evidence="2">Uncharacterized protein</fullName>
    </submittedName>
</protein>
<evidence type="ECO:0000313" key="2">
    <source>
        <dbReference type="EMBL" id="AMY68353.1"/>
    </source>
</evidence>
<keyword evidence="1" id="KW-0472">Membrane</keyword>
<gene>
    <name evidence="2" type="ORF">AKL17_1096</name>
</gene>
<feature type="transmembrane region" description="Helical" evidence="1">
    <location>
        <begin position="54"/>
        <end position="74"/>
    </location>
</feature>
<reference evidence="2 3" key="1">
    <citation type="submission" date="2015-09" db="EMBL/GenBank/DDBJ databases">
        <title>Complete genome sequence of Defluviimonas alba cai42t isolated from an oilfield in Xinjiang.</title>
        <authorList>
            <person name="Geng S."/>
            <person name="Pan X."/>
            <person name="Wu X."/>
        </authorList>
    </citation>
    <scope>NUCLEOTIDE SEQUENCE [LARGE SCALE GENOMIC DNA]</scope>
    <source>
        <strain evidence="3">cai42</strain>
    </source>
</reference>
<accession>A0A161GJE5</accession>
<sequence>MFAQRHANRTDHPDAEQRIYSCTKCGYRMRFGTSRCSDCWEKAPVYNQRWFWRLLYGTCAAMLAVAVIWVMSAFL</sequence>
<proteinExistence type="predicted"/>
<keyword evidence="1" id="KW-0812">Transmembrane</keyword>